<name>A0A8D2IZ67_VARKO</name>
<keyword evidence="12 17" id="KW-0472">Membrane</keyword>
<evidence type="ECO:0000256" key="8">
    <source>
        <dbReference type="ARBA" id="ARBA00022832"/>
    </source>
</evidence>
<feature type="transmembrane region" description="Helical" evidence="17">
    <location>
        <begin position="50"/>
        <end position="74"/>
    </location>
</feature>
<dbReference type="SUPFAM" id="SSF52777">
    <property type="entry name" value="CoA-dependent acyltransferases"/>
    <property type="match status" value="2"/>
</dbReference>
<evidence type="ECO:0000256" key="17">
    <source>
        <dbReference type="SAM" id="Phobius"/>
    </source>
</evidence>
<dbReference type="Ensembl" id="ENSVKKT00000006109.1">
    <property type="protein sequence ID" value="ENSVKKP00000005949.1"/>
    <property type="gene ID" value="ENSVKKG00000004333.1"/>
</dbReference>
<keyword evidence="7 17" id="KW-0812">Transmembrane</keyword>
<evidence type="ECO:0000256" key="10">
    <source>
        <dbReference type="ARBA" id="ARBA00023098"/>
    </source>
</evidence>
<evidence type="ECO:0000256" key="4">
    <source>
        <dbReference type="ARBA" id="ARBA00013243"/>
    </source>
</evidence>
<dbReference type="FunFam" id="3.30.559.70:FF:000001">
    <property type="entry name" value="Carnitine O-palmitoyltransferase 1, liver isoform"/>
    <property type="match status" value="1"/>
</dbReference>
<evidence type="ECO:0000256" key="2">
    <source>
        <dbReference type="ARBA" id="ARBA00005005"/>
    </source>
</evidence>
<feature type="domain" description="Choline/carnitine acyltransferase" evidence="18">
    <location>
        <begin position="174"/>
        <end position="752"/>
    </location>
</feature>
<feature type="transmembrane region" description="Helical" evidence="17">
    <location>
        <begin position="104"/>
        <end position="122"/>
    </location>
</feature>
<dbReference type="InterPro" id="IPR023213">
    <property type="entry name" value="CAT-like_dom_sf"/>
</dbReference>
<dbReference type="PANTHER" id="PTHR22589:SF74">
    <property type="entry name" value="CARNITINE O-PALMITOYLTRANSFERASE 1, LIVER ISOFORM"/>
    <property type="match status" value="1"/>
</dbReference>
<dbReference type="InterPro" id="IPR000542">
    <property type="entry name" value="Carn_acyl_trans"/>
</dbReference>
<evidence type="ECO:0000256" key="13">
    <source>
        <dbReference type="ARBA" id="ARBA00023315"/>
    </source>
</evidence>
<evidence type="ECO:0000256" key="14">
    <source>
        <dbReference type="ARBA" id="ARBA00048480"/>
    </source>
</evidence>
<comment type="similarity">
    <text evidence="3 16">Belongs to the carnitine/choline acetyltransferase family.</text>
</comment>
<reference evidence="20" key="1">
    <citation type="submission" date="2025-08" db="UniProtKB">
        <authorList>
            <consortium name="Ensembl"/>
        </authorList>
    </citation>
    <scope>IDENTIFICATION</scope>
</reference>
<dbReference type="GeneID" id="123021105"/>
<proteinExistence type="inferred from homology"/>
<comment type="subcellular location">
    <subcellularLocation>
        <location evidence="1">Mitochondrion outer membrane</location>
        <topology evidence="1">Multi-pass membrane protein</topology>
    </subcellularLocation>
</comment>
<dbReference type="Gene3D" id="6.10.250.1760">
    <property type="match status" value="1"/>
</dbReference>
<dbReference type="Pfam" id="PF00755">
    <property type="entry name" value="Carn_acyltransf"/>
    <property type="match status" value="1"/>
</dbReference>
<sequence length="769" mass="87523">MAEAHQAVAFQFTVTPEGIDLRMSHEALRQIYLSGLYSWKKKFIRFKNGIITGVYPASPSSWLIVVVGVMSTMYAKIDPSLGLIAKINRTLDTTGYMSNQTQNVVSGILFGTGLWVALIFTMRYTLKMLLSYHGWVFAEHGKLSPGIKLWMALVKLFSGHKPMLYSFQTSLPRLPVPAVKDTVNRYLESVRPLMNDEEFTRMEALGKDFSVNLGPKLQWYLKVKSWWATNYVSDWWEEYIYLRGRGPIMVNSNYFAMDFLYFTPTTVQAARAGNAIHSILLYRRKLDRQQIKPLMIYNTIPMCSSQYERLFNTSRIPGIETDTIQHIKDSKHVVVFHKGCYYKVWLYYDGRPLKPREIEQQMQWILDDKSEPQPGEEKLAALTAGDRVPWAKARQTYFARGKNKQSLDAIEKAAFFVTLDDTAQGYREEDPVASMDAYAKSLLHGKCYDRWFDKSFTLVVFRNGKLGLNSEHSWADAPIVGHLWENVMHSDCLELGYTEDGHCKGEATLGILMPTRLQWEIPEECQEVIEGSLAVAEPLANDVDFHSFPFNTFGKGLMKKTKTSPDAFVQLALQLAHYRDMGKFCLTYEASMTRLFREGRTETVRSCTVQSCKFVKAMEDSSESLEKKRALFKAAAAKHQHLYRLAMTGSGIDRHLFCLYVVSKYLAVESPFLKEVLAEPWRLSTSQTPQQHIDLQKNPGMESSGGGFGPVADDGYGVSYIIVGEDLINFHVSSKYSCPETDSCRFGKNLKQALCDIRDLFGHGKNSTK</sequence>
<evidence type="ECO:0000256" key="9">
    <source>
        <dbReference type="ARBA" id="ARBA00022989"/>
    </source>
</evidence>
<gene>
    <name evidence="20" type="primary">CPT1A</name>
</gene>
<evidence type="ECO:0000256" key="5">
    <source>
        <dbReference type="ARBA" id="ARBA00022448"/>
    </source>
</evidence>
<evidence type="ECO:0000256" key="6">
    <source>
        <dbReference type="ARBA" id="ARBA00022679"/>
    </source>
</evidence>
<keyword evidence="8" id="KW-0276">Fatty acid metabolism</keyword>
<evidence type="ECO:0000256" key="11">
    <source>
        <dbReference type="ARBA" id="ARBA00023128"/>
    </source>
</evidence>
<protein>
    <recommendedName>
        <fullName evidence="4">carnitine O-palmitoyltransferase</fullName>
        <ecNumber evidence="4">2.3.1.21</ecNumber>
    </recommendedName>
</protein>
<dbReference type="UniPathway" id="UPA00659"/>
<evidence type="ECO:0000313" key="20">
    <source>
        <dbReference type="Ensembl" id="ENSVKKP00000005949.1"/>
    </source>
</evidence>
<dbReference type="InterPro" id="IPR039551">
    <property type="entry name" value="Cho/carn_acyl_trans"/>
</dbReference>
<dbReference type="Gene3D" id="3.30.559.10">
    <property type="entry name" value="Chloramphenicol acetyltransferase-like domain"/>
    <property type="match status" value="1"/>
</dbReference>
<dbReference type="OMA" id="KMDGTPT"/>
<dbReference type="Proteomes" id="UP000694545">
    <property type="component" value="Unplaced"/>
</dbReference>
<keyword evidence="5" id="KW-0813">Transport</keyword>
<dbReference type="PROSITE" id="PS00439">
    <property type="entry name" value="ACYLTRANSF_C_1"/>
    <property type="match status" value="1"/>
</dbReference>
<dbReference type="Pfam" id="PF16484">
    <property type="entry name" value="CPT_N"/>
    <property type="match status" value="1"/>
</dbReference>
<accession>A0A8D2IZ67</accession>
<dbReference type="GO" id="GO:0009437">
    <property type="term" value="P:carnitine metabolic process"/>
    <property type="evidence" value="ECO:0007669"/>
    <property type="project" value="TreeGrafter"/>
</dbReference>
<keyword evidence="13 16" id="KW-0012">Acyltransferase</keyword>
<dbReference type="AlphaFoldDB" id="A0A8D2IZ67"/>
<dbReference type="RefSeq" id="XP_044281457.1">
    <property type="nucleotide sequence ID" value="XM_044425522.1"/>
</dbReference>
<feature type="domain" description="Carnitine O-palmitoyltransferase N-terminal" evidence="19">
    <location>
        <begin position="1"/>
        <end position="47"/>
    </location>
</feature>
<dbReference type="Gene3D" id="3.30.559.70">
    <property type="entry name" value="Choline/Carnitine o-acyltransferase, domain 2"/>
    <property type="match status" value="1"/>
</dbReference>
<dbReference type="GO" id="GO:0006635">
    <property type="term" value="P:fatty acid beta-oxidation"/>
    <property type="evidence" value="ECO:0007669"/>
    <property type="project" value="UniProtKB-UniPathway"/>
</dbReference>
<reference evidence="20" key="2">
    <citation type="submission" date="2025-09" db="UniProtKB">
        <authorList>
            <consortium name="Ensembl"/>
        </authorList>
    </citation>
    <scope>IDENTIFICATION</scope>
</reference>
<keyword evidence="11" id="KW-0496">Mitochondrion</keyword>
<dbReference type="InterPro" id="IPR042231">
    <property type="entry name" value="Cho/carn_acyl_trans_2"/>
</dbReference>
<dbReference type="FunFam" id="3.30.559.10:FF:000042">
    <property type="entry name" value="Carnitine Palmitoyl Transferase"/>
    <property type="match status" value="1"/>
</dbReference>
<evidence type="ECO:0000256" key="3">
    <source>
        <dbReference type="ARBA" id="ARBA00005232"/>
    </source>
</evidence>
<evidence type="ECO:0000259" key="19">
    <source>
        <dbReference type="Pfam" id="PF16484"/>
    </source>
</evidence>
<evidence type="ECO:0000259" key="18">
    <source>
        <dbReference type="Pfam" id="PF00755"/>
    </source>
</evidence>
<dbReference type="InterPro" id="IPR032476">
    <property type="entry name" value="CPT_N"/>
</dbReference>
<evidence type="ECO:0000256" key="12">
    <source>
        <dbReference type="ARBA" id="ARBA00023136"/>
    </source>
</evidence>
<keyword evidence="9 17" id="KW-1133">Transmembrane helix</keyword>
<dbReference type="PROSITE" id="PS00440">
    <property type="entry name" value="ACYLTRANSF_C_2"/>
    <property type="match status" value="1"/>
</dbReference>
<evidence type="ECO:0000256" key="1">
    <source>
        <dbReference type="ARBA" id="ARBA00004374"/>
    </source>
</evidence>
<keyword evidence="6 16" id="KW-0808">Transferase</keyword>
<feature type="active site" description="Proton acceptor" evidence="15">
    <location>
        <position position="472"/>
    </location>
</feature>
<dbReference type="PANTHER" id="PTHR22589">
    <property type="entry name" value="CARNITINE O-ACYLTRANSFERASE"/>
    <property type="match status" value="1"/>
</dbReference>
<evidence type="ECO:0000256" key="15">
    <source>
        <dbReference type="PIRSR" id="PIRSR600542-1"/>
    </source>
</evidence>
<comment type="pathway">
    <text evidence="2">Lipid metabolism; fatty acid beta-oxidation.</text>
</comment>
<keyword evidence="21" id="KW-1185">Reference proteome</keyword>
<dbReference type="GO" id="GO:0005741">
    <property type="term" value="C:mitochondrial outer membrane"/>
    <property type="evidence" value="ECO:0007669"/>
    <property type="project" value="UniProtKB-SubCell"/>
</dbReference>
<evidence type="ECO:0000256" key="7">
    <source>
        <dbReference type="ARBA" id="ARBA00022692"/>
    </source>
</evidence>
<keyword evidence="10" id="KW-0443">Lipid metabolism</keyword>
<dbReference type="EC" id="2.3.1.21" evidence="4"/>
<dbReference type="GO" id="GO:0004095">
    <property type="term" value="F:carnitine O-palmitoyltransferase activity"/>
    <property type="evidence" value="ECO:0007669"/>
    <property type="project" value="UniProtKB-EC"/>
</dbReference>
<comment type="catalytic activity">
    <reaction evidence="14">
        <text>(R)-carnitine + hexadecanoyl-CoA = O-hexadecanoyl-(R)-carnitine + CoA</text>
        <dbReference type="Rhea" id="RHEA:12661"/>
        <dbReference type="ChEBI" id="CHEBI:16347"/>
        <dbReference type="ChEBI" id="CHEBI:17490"/>
        <dbReference type="ChEBI" id="CHEBI:57287"/>
        <dbReference type="ChEBI" id="CHEBI:57379"/>
        <dbReference type="EC" id="2.3.1.21"/>
    </reaction>
    <physiologicalReaction direction="left-to-right" evidence="14">
        <dbReference type="Rhea" id="RHEA:12662"/>
    </physiologicalReaction>
</comment>
<dbReference type="CTD" id="1374"/>
<evidence type="ECO:0000313" key="21">
    <source>
        <dbReference type="Proteomes" id="UP000694545"/>
    </source>
</evidence>
<organism evidence="20 21">
    <name type="scientific">Varanus komodoensis</name>
    <name type="common">Komodo dragon</name>
    <dbReference type="NCBI Taxonomy" id="61221"/>
    <lineage>
        <taxon>Eukaryota</taxon>
        <taxon>Metazoa</taxon>
        <taxon>Chordata</taxon>
        <taxon>Craniata</taxon>
        <taxon>Vertebrata</taxon>
        <taxon>Euteleostomi</taxon>
        <taxon>Lepidosauria</taxon>
        <taxon>Squamata</taxon>
        <taxon>Bifurcata</taxon>
        <taxon>Unidentata</taxon>
        <taxon>Episquamata</taxon>
        <taxon>Toxicofera</taxon>
        <taxon>Anguimorpha</taxon>
        <taxon>Paleoanguimorpha</taxon>
        <taxon>Varanoidea</taxon>
        <taxon>Varanidae</taxon>
        <taxon>Varanus</taxon>
    </lineage>
</organism>
<evidence type="ECO:0000256" key="16">
    <source>
        <dbReference type="RuleBase" id="RU003801"/>
    </source>
</evidence>